<dbReference type="eggNOG" id="ENOG502RXZ4">
    <property type="taxonomic scope" value="Eukaryota"/>
</dbReference>
<dbReference type="GO" id="GO:0015035">
    <property type="term" value="F:protein-disulfide reductase activity"/>
    <property type="evidence" value="ECO:0007669"/>
    <property type="project" value="InterPro"/>
</dbReference>
<dbReference type="Pfam" id="PF04134">
    <property type="entry name" value="DCC1-like"/>
    <property type="match status" value="1"/>
</dbReference>
<dbReference type="EMBL" id="FO082274">
    <property type="protein sequence ID" value="CCO16662.1"/>
    <property type="molecule type" value="Genomic_DNA"/>
</dbReference>
<accession>K8EEW1</accession>
<gene>
    <name evidence="1" type="ORF">Bathy05g01800</name>
</gene>
<evidence type="ECO:0000313" key="1">
    <source>
        <dbReference type="EMBL" id="CCO16662.1"/>
    </source>
</evidence>
<dbReference type="KEGG" id="bpg:Bathy05g01800"/>
<dbReference type="PANTHER" id="PTHR34290">
    <property type="entry name" value="SI:CH73-390P7.2"/>
    <property type="match status" value="1"/>
</dbReference>
<dbReference type="RefSeq" id="XP_007513104.1">
    <property type="nucleotide sequence ID" value="XM_007513042.1"/>
</dbReference>
<reference evidence="1 2" key="1">
    <citation type="submission" date="2011-10" db="EMBL/GenBank/DDBJ databases">
        <authorList>
            <person name="Genoscope - CEA"/>
        </authorList>
    </citation>
    <scope>NUCLEOTIDE SEQUENCE [LARGE SCALE GENOMIC DNA]</scope>
    <source>
        <strain evidence="1 2">RCC 1105</strain>
    </source>
</reference>
<dbReference type="OrthoDB" id="441708at2759"/>
<sequence length="231" mass="25672">MSMMRHALLGRMAAATMKSSARSTFSSSSSSSRRPVFFSSSSFKNTNACRRRLPKTSSSFSFATTSTSFSSSSSSQREEEFKKRKQIKYDLKLLFDGECPLCVKEVNFLKSRNEKGLIAFVDLADPLYSSEENSGISYETGMATIHGVYKGNVMTGVEVFEKAYSCVGLGWVYSFTKVPALLTAANKVYDVWAKYRLEITGRPSLGDVLKARRMRTEEKTCAEATEGECNI</sequence>
<proteinExistence type="predicted"/>
<dbReference type="AlphaFoldDB" id="K8EEW1"/>
<dbReference type="PANTHER" id="PTHR34290:SF2">
    <property type="entry name" value="OS04G0668800 PROTEIN"/>
    <property type="match status" value="1"/>
</dbReference>
<dbReference type="InterPro" id="IPR044691">
    <property type="entry name" value="DCC1_Trx"/>
</dbReference>
<name>K8EEW1_9CHLO</name>
<evidence type="ECO:0000313" key="2">
    <source>
        <dbReference type="Proteomes" id="UP000198341"/>
    </source>
</evidence>
<organism evidence="1 2">
    <name type="scientific">Bathycoccus prasinos</name>
    <dbReference type="NCBI Taxonomy" id="41875"/>
    <lineage>
        <taxon>Eukaryota</taxon>
        <taxon>Viridiplantae</taxon>
        <taxon>Chlorophyta</taxon>
        <taxon>Mamiellophyceae</taxon>
        <taxon>Mamiellales</taxon>
        <taxon>Bathycoccaceae</taxon>
        <taxon>Bathycoccus</taxon>
    </lineage>
</organism>
<protein>
    <recommendedName>
        <fullName evidence="3">Thiol-disulfide oxidoreductase DCC</fullName>
    </recommendedName>
</protein>
<dbReference type="GeneID" id="19015683"/>
<dbReference type="InterPro" id="IPR007263">
    <property type="entry name" value="DCC1-like"/>
</dbReference>
<evidence type="ECO:0008006" key="3">
    <source>
        <dbReference type="Google" id="ProtNLM"/>
    </source>
</evidence>
<dbReference type="Proteomes" id="UP000198341">
    <property type="component" value="Chromosome 5"/>
</dbReference>
<keyword evidence="2" id="KW-1185">Reference proteome</keyword>